<dbReference type="Proteomes" id="UP001060085">
    <property type="component" value="Linkage Group LG03"/>
</dbReference>
<accession>A0ACC0BIT0</accession>
<evidence type="ECO:0000313" key="1">
    <source>
        <dbReference type="EMBL" id="KAI5672589.1"/>
    </source>
</evidence>
<reference evidence="2" key="1">
    <citation type="journal article" date="2023" name="Nat. Plants">
        <title>Single-cell RNA sequencing provides a high-resolution roadmap for understanding the multicellular compartmentation of specialized metabolism.</title>
        <authorList>
            <person name="Sun S."/>
            <person name="Shen X."/>
            <person name="Li Y."/>
            <person name="Li Y."/>
            <person name="Wang S."/>
            <person name="Li R."/>
            <person name="Zhang H."/>
            <person name="Shen G."/>
            <person name="Guo B."/>
            <person name="Wei J."/>
            <person name="Xu J."/>
            <person name="St-Pierre B."/>
            <person name="Chen S."/>
            <person name="Sun C."/>
        </authorList>
    </citation>
    <scope>NUCLEOTIDE SEQUENCE [LARGE SCALE GENOMIC DNA]</scope>
</reference>
<proteinExistence type="predicted"/>
<gene>
    <name evidence="1" type="ORF">M9H77_12953</name>
</gene>
<evidence type="ECO:0000313" key="2">
    <source>
        <dbReference type="Proteomes" id="UP001060085"/>
    </source>
</evidence>
<name>A0ACC0BIT0_CATRO</name>
<keyword evidence="2" id="KW-1185">Reference proteome</keyword>
<protein>
    <submittedName>
        <fullName evidence="1">Uncharacterized protein</fullName>
    </submittedName>
</protein>
<comment type="caution">
    <text evidence="1">The sequence shown here is derived from an EMBL/GenBank/DDBJ whole genome shotgun (WGS) entry which is preliminary data.</text>
</comment>
<sequence>MEEVSAHVQPSPIVPDVLTRQHERRSGLIWSRDHETYIHAAGVQPSRCRPHEPVLQRGARGVKMGARRLPSGGPMEDALLPLHIWTDKDMQTPDMEEREVEDLEDGDVEIPDEHDDEPMDDVTLAQQLGHRVCKKTTRFMPSDWR</sequence>
<organism evidence="1 2">
    <name type="scientific">Catharanthus roseus</name>
    <name type="common">Madagascar periwinkle</name>
    <name type="synonym">Vinca rosea</name>
    <dbReference type="NCBI Taxonomy" id="4058"/>
    <lineage>
        <taxon>Eukaryota</taxon>
        <taxon>Viridiplantae</taxon>
        <taxon>Streptophyta</taxon>
        <taxon>Embryophyta</taxon>
        <taxon>Tracheophyta</taxon>
        <taxon>Spermatophyta</taxon>
        <taxon>Magnoliopsida</taxon>
        <taxon>eudicotyledons</taxon>
        <taxon>Gunneridae</taxon>
        <taxon>Pentapetalae</taxon>
        <taxon>asterids</taxon>
        <taxon>lamiids</taxon>
        <taxon>Gentianales</taxon>
        <taxon>Apocynaceae</taxon>
        <taxon>Rauvolfioideae</taxon>
        <taxon>Vinceae</taxon>
        <taxon>Catharanthinae</taxon>
        <taxon>Catharanthus</taxon>
    </lineage>
</organism>
<dbReference type="EMBL" id="CM044703">
    <property type="protein sequence ID" value="KAI5672589.1"/>
    <property type="molecule type" value="Genomic_DNA"/>
</dbReference>